<reference evidence="4" key="1">
    <citation type="submission" date="2022-11" db="UniProtKB">
        <authorList>
            <consortium name="WormBaseParasite"/>
        </authorList>
    </citation>
    <scope>IDENTIFICATION</scope>
</reference>
<dbReference type="PANTHER" id="PTHR37984:SF15">
    <property type="entry name" value="INTEGRASE CATALYTIC DOMAIN-CONTAINING PROTEIN"/>
    <property type="match status" value="1"/>
</dbReference>
<dbReference type="WBParaSite" id="nRc.2.0.1.t32165-RA">
    <property type="protein sequence ID" value="nRc.2.0.1.t32165-RA"/>
    <property type="gene ID" value="nRc.2.0.1.g32165"/>
</dbReference>
<dbReference type="EC" id="2.7.7.49" evidence="1"/>
<name>A0A915K1S1_ROMCU</name>
<sequence length="482" mass="53164">MPPWEQHIHYNPAPAPYITTPTDSSRASSQSSELLLALLALPSISAAPRSGPDMGIDTQPTSTTNMVIPSKEIASATPIVSPGIVHWNGTTHTSNDLCHIRSSVCQIDNLMPSTKMFARKYVSTRTFQIPIKTPTLSLILAPNVLYCPMAFQTEEIEAEQLVQQAQPSPHQPPSQQLEKALTSSSFLPYPVYDGKAQFVIQTNASTTAIGAILYEENGEDQWVKGKDNSCTDFLSRKDDQEKSLILSTVNLTTEIFHPNFGPAGAISNADQTVTDTLSVEATPLMEINADFNAVTHAITKKPINQPTLSDNMLLAADYESPPVEDIALASHEEIKQAQGADPAVTKIIETLQTRNTVKPPIVFFTEDSILYSQIRDHCQLIIPTSMIDQMLHQFHGTKILNHQGSNHTLTAIKAHFWWPHMEEAVREWIKSCKICQLTSPGMPPLPPLLPIQPTHLFEIVITDIVNISPVDHGDSFDWSPDM</sequence>
<proteinExistence type="predicted"/>
<protein>
    <recommendedName>
        <fullName evidence="1">RNA-directed DNA polymerase</fullName>
        <ecNumber evidence="1">2.7.7.49</ecNumber>
    </recommendedName>
</protein>
<dbReference type="GO" id="GO:0003964">
    <property type="term" value="F:RNA-directed DNA polymerase activity"/>
    <property type="evidence" value="ECO:0007669"/>
    <property type="project" value="UniProtKB-EC"/>
</dbReference>
<dbReference type="InterPro" id="IPR050951">
    <property type="entry name" value="Retrovirus_Pol_polyprotein"/>
</dbReference>
<dbReference type="Pfam" id="PF17921">
    <property type="entry name" value="Integrase_H2C2"/>
    <property type="match status" value="1"/>
</dbReference>
<feature type="domain" description="Integrase zinc-binding" evidence="2">
    <location>
        <begin position="382"/>
        <end position="439"/>
    </location>
</feature>
<evidence type="ECO:0000313" key="4">
    <source>
        <dbReference type="WBParaSite" id="nRc.2.0.1.t32165-RA"/>
    </source>
</evidence>
<dbReference type="Gene3D" id="1.10.340.70">
    <property type="match status" value="1"/>
</dbReference>
<dbReference type="Proteomes" id="UP000887565">
    <property type="component" value="Unplaced"/>
</dbReference>
<accession>A0A915K1S1</accession>
<dbReference type="PANTHER" id="PTHR37984">
    <property type="entry name" value="PROTEIN CBG26694"/>
    <property type="match status" value="1"/>
</dbReference>
<dbReference type="InterPro" id="IPR041588">
    <property type="entry name" value="Integrase_H2C2"/>
</dbReference>
<dbReference type="AlphaFoldDB" id="A0A915K1S1"/>
<evidence type="ECO:0000256" key="1">
    <source>
        <dbReference type="ARBA" id="ARBA00012493"/>
    </source>
</evidence>
<keyword evidence="3" id="KW-1185">Reference proteome</keyword>
<organism evidence="3 4">
    <name type="scientific">Romanomermis culicivorax</name>
    <name type="common">Nematode worm</name>
    <dbReference type="NCBI Taxonomy" id="13658"/>
    <lineage>
        <taxon>Eukaryota</taxon>
        <taxon>Metazoa</taxon>
        <taxon>Ecdysozoa</taxon>
        <taxon>Nematoda</taxon>
        <taxon>Enoplea</taxon>
        <taxon>Dorylaimia</taxon>
        <taxon>Mermithida</taxon>
        <taxon>Mermithoidea</taxon>
        <taxon>Mermithidae</taxon>
        <taxon>Romanomermis</taxon>
    </lineage>
</organism>
<dbReference type="FunFam" id="1.10.340.70:FF:000001">
    <property type="entry name" value="Retrovirus-related Pol polyprotein from transposon gypsy-like Protein"/>
    <property type="match status" value="1"/>
</dbReference>
<evidence type="ECO:0000313" key="3">
    <source>
        <dbReference type="Proteomes" id="UP000887565"/>
    </source>
</evidence>
<evidence type="ECO:0000259" key="2">
    <source>
        <dbReference type="Pfam" id="PF17921"/>
    </source>
</evidence>